<proteinExistence type="predicted"/>
<keyword evidence="3" id="KW-1185">Reference proteome</keyword>
<sequence>MRRGGQESKLMDRGRNSETWDMSSQGHGRSTQLARAWDRLRGAEEADLSLQSSCRGTRRSDSARPGGPALCSTWPRARPSSGGTSVPTSLRTARPSLSPKEQTVPPLTLGISRARCVARECPAGKGG</sequence>
<dbReference type="Proteomes" id="UP000052978">
    <property type="component" value="Unassembled WGS sequence"/>
</dbReference>
<dbReference type="AlphaFoldDB" id="S7P3G1"/>
<reference evidence="2 3" key="1">
    <citation type="journal article" date="2013" name="Nat. Commun.">
        <title>Genome analysis reveals insights into physiology and longevity of the Brandt's bat Myotis brandtii.</title>
        <authorList>
            <person name="Seim I."/>
            <person name="Fang X."/>
            <person name="Xiong Z."/>
            <person name="Lobanov A.V."/>
            <person name="Huang Z."/>
            <person name="Ma S."/>
            <person name="Feng Y."/>
            <person name="Turanov A.A."/>
            <person name="Zhu Y."/>
            <person name="Lenz T.L."/>
            <person name="Gerashchenko M.V."/>
            <person name="Fan D."/>
            <person name="Hee Yim S."/>
            <person name="Yao X."/>
            <person name="Jordan D."/>
            <person name="Xiong Y."/>
            <person name="Ma Y."/>
            <person name="Lyapunov A.N."/>
            <person name="Chen G."/>
            <person name="Kulakova O.I."/>
            <person name="Sun Y."/>
            <person name="Lee S.G."/>
            <person name="Bronson R.T."/>
            <person name="Moskalev A.A."/>
            <person name="Sunyaev S.R."/>
            <person name="Zhang G."/>
            <person name="Krogh A."/>
            <person name="Wang J."/>
            <person name="Gladyshev V.N."/>
        </authorList>
    </citation>
    <scope>NUCLEOTIDE SEQUENCE [LARGE SCALE GENOMIC DNA]</scope>
</reference>
<feature type="compositionally biased region" description="Basic and acidic residues" evidence="1">
    <location>
        <begin position="1"/>
        <end position="18"/>
    </location>
</feature>
<feature type="compositionally biased region" description="Polar residues" evidence="1">
    <location>
        <begin position="81"/>
        <end position="91"/>
    </location>
</feature>
<feature type="region of interest" description="Disordered" evidence="1">
    <location>
        <begin position="1"/>
        <end position="33"/>
    </location>
</feature>
<accession>S7P3G1</accession>
<protein>
    <submittedName>
        <fullName evidence="2">Uncharacterized protein</fullName>
    </submittedName>
</protein>
<feature type="compositionally biased region" description="Polar residues" evidence="1">
    <location>
        <begin position="19"/>
        <end position="33"/>
    </location>
</feature>
<evidence type="ECO:0000313" key="2">
    <source>
        <dbReference type="EMBL" id="EPQ02102.1"/>
    </source>
</evidence>
<gene>
    <name evidence="2" type="ORF">D623_10003419</name>
</gene>
<feature type="region of interest" description="Disordered" evidence="1">
    <location>
        <begin position="45"/>
        <end position="106"/>
    </location>
</feature>
<evidence type="ECO:0000313" key="3">
    <source>
        <dbReference type="Proteomes" id="UP000052978"/>
    </source>
</evidence>
<dbReference type="EMBL" id="KE161170">
    <property type="protein sequence ID" value="EPQ02102.1"/>
    <property type="molecule type" value="Genomic_DNA"/>
</dbReference>
<evidence type="ECO:0000256" key="1">
    <source>
        <dbReference type="SAM" id="MobiDB-lite"/>
    </source>
</evidence>
<organism evidence="2 3">
    <name type="scientific">Myotis brandtii</name>
    <name type="common">Brandt's bat</name>
    <dbReference type="NCBI Taxonomy" id="109478"/>
    <lineage>
        <taxon>Eukaryota</taxon>
        <taxon>Metazoa</taxon>
        <taxon>Chordata</taxon>
        <taxon>Craniata</taxon>
        <taxon>Vertebrata</taxon>
        <taxon>Euteleostomi</taxon>
        <taxon>Mammalia</taxon>
        <taxon>Eutheria</taxon>
        <taxon>Laurasiatheria</taxon>
        <taxon>Chiroptera</taxon>
        <taxon>Yangochiroptera</taxon>
        <taxon>Vespertilionidae</taxon>
        <taxon>Myotis</taxon>
    </lineage>
</organism>
<name>S7P3G1_MYOBR</name>